<evidence type="ECO:0000313" key="1">
    <source>
        <dbReference type="EMBL" id="CAG5093917.1"/>
    </source>
</evidence>
<keyword evidence="2" id="KW-1185">Reference proteome</keyword>
<evidence type="ECO:0000313" key="2">
    <source>
        <dbReference type="Proteomes" id="UP000786811"/>
    </source>
</evidence>
<organism evidence="1 2">
    <name type="scientific">Cotesia congregata</name>
    <name type="common">Parasitoid wasp</name>
    <name type="synonym">Apanteles congregatus</name>
    <dbReference type="NCBI Taxonomy" id="51543"/>
    <lineage>
        <taxon>Eukaryota</taxon>
        <taxon>Metazoa</taxon>
        <taxon>Ecdysozoa</taxon>
        <taxon>Arthropoda</taxon>
        <taxon>Hexapoda</taxon>
        <taxon>Insecta</taxon>
        <taxon>Pterygota</taxon>
        <taxon>Neoptera</taxon>
        <taxon>Endopterygota</taxon>
        <taxon>Hymenoptera</taxon>
        <taxon>Apocrita</taxon>
        <taxon>Ichneumonoidea</taxon>
        <taxon>Braconidae</taxon>
        <taxon>Microgastrinae</taxon>
        <taxon>Cotesia</taxon>
    </lineage>
</organism>
<dbReference type="EMBL" id="CAJNRD030001120">
    <property type="protein sequence ID" value="CAG5093917.1"/>
    <property type="molecule type" value="Genomic_DNA"/>
</dbReference>
<dbReference type="Proteomes" id="UP000786811">
    <property type="component" value="Unassembled WGS sequence"/>
</dbReference>
<proteinExistence type="predicted"/>
<protein>
    <submittedName>
        <fullName evidence="1">Uncharacterized protein</fullName>
    </submittedName>
</protein>
<comment type="caution">
    <text evidence="1">The sequence shown here is derived from an EMBL/GenBank/DDBJ whole genome shotgun (WGS) entry which is preliminary data.</text>
</comment>
<gene>
    <name evidence="1" type="ORF">HICCMSTLAB_LOCUS7243</name>
</gene>
<sequence>MAWFGDGLSSLSNLKGQITSFTKEVLSESVVSDTDAEISVLRRQNCELQNAVVESNVRGRESNAIDVSRSIQKGQQKASGCSVVMSLPFPVYPCQKFYPNRHLTLDSIHICNAEKSRGSGRSTIIIYWSMITIDNLSTN</sequence>
<name>A0A8J2MLK9_COTCN</name>
<dbReference type="OrthoDB" id="425925at2759"/>
<dbReference type="AlphaFoldDB" id="A0A8J2MLK9"/>
<accession>A0A8J2MLK9</accession>
<reference evidence="1" key="1">
    <citation type="submission" date="2021-04" db="EMBL/GenBank/DDBJ databases">
        <authorList>
            <person name="Chebbi M.A.C M."/>
        </authorList>
    </citation>
    <scope>NUCLEOTIDE SEQUENCE</scope>
</reference>